<protein>
    <submittedName>
        <fullName evidence="3">Uncharacterized protein</fullName>
    </submittedName>
</protein>
<proteinExistence type="predicted"/>
<dbReference type="EMBL" id="JABWUV010000003">
    <property type="protein sequence ID" value="KAF6369010.1"/>
    <property type="molecule type" value="Genomic_DNA"/>
</dbReference>
<sequence length="131" mass="13139">MTLSFLFICYYILGAQCTNSCTLKGTVDLEAVVGTGAGLSPSSEPLPSPSHCGPWSPVCWQPHSCHCGSHVLTALTLLAPADGAERLGPTSSEGASGSCCPAHPSGAGGGGEALRGERGQQLTLTPADGAE</sequence>
<reference evidence="3 4" key="1">
    <citation type="journal article" date="2020" name="Nature">
        <title>Six reference-quality genomes reveal evolution of bat adaptations.</title>
        <authorList>
            <person name="Jebb D."/>
            <person name="Huang Z."/>
            <person name="Pippel M."/>
            <person name="Hughes G.M."/>
            <person name="Lavrichenko K."/>
            <person name="Devanna P."/>
            <person name="Winkler S."/>
            <person name="Jermiin L.S."/>
            <person name="Skirmuntt E.C."/>
            <person name="Katzourakis A."/>
            <person name="Burkitt-Gray L."/>
            <person name="Ray D.A."/>
            <person name="Sullivan K.A.M."/>
            <person name="Roscito J.G."/>
            <person name="Kirilenko B.M."/>
            <person name="Davalos L.M."/>
            <person name="Corthals A.P."/>
            <person name="Power M.L."/>
            <person name="Jones G."/>
            <person name="Ransome R.D."/>
            <person name="Dechmann D.K.N."/>
            <person name="Locatelli A.G."/>
            <person name="Puechmaille S.J."/>
            <person name="Fedrigo O."/>
            <person name="Jarvis E.D."/>
            <person name="Hiller M."/>
            <person name="Vernes S.C."/>
            <person name="Myers E.W."/>
            <person name="Teeling E.C."/>
        </authorList>
    </citation>
    <scope>NUCLEOTIDE SEQUENCE [LARGE SCALE GENOMIC DNA]</scope>
    <source>
        <strain evidence="3">MMyoMyo1</strain>
        <tissue evidence="3">Flight muscle</tissue>
    </source>
</reference>
<evidence type="ECO:0000313" key="4">
    <source>
        <dbReference type="Proteomes" id="UP000527355"/>
    </source>
</evidence>
<feature type="region of interest" description="Disordered" evidence="1">
    <location>
        <begin position="84"/>
        <end position="131"/>
    </location>
</feature>
<evidence type="ECO:0000313" key="3">
    <source>
        <dbReference type="EMBL" id="KAF6369010.1"/>
    </source>
</evidence>
<comment type="caution">
    <text evidence="3">The sequence shown here is derived from an EMBL/GenBank/DDBJ whole genome shotgun (WGS) entry which is preliminary data.</text>
</comment>
<evidence type="ECO:0000256" key="1">
    <source>
        <dbReference type="SAM" id="MobiDB-lite"/>
    </source>
</evidence>
<feature type="signal peptide" evidence="2">
    <location>
        <begin position="1"/>
        <end position="17"/>
    </location>
</feature>
<dbReference type="Proteomes" id="UP000527355">
    <property type="component" value="Unassembled WGS sequence"/>
</dbReference>
<feature type="chain" id="PRO_5029590994" evidence="2">
    <location>
        <begin position="18"/>
        <end position="131"/>
    </location>
</feature>
<name>A0A7J7Z5N6_MYOMY</name>
<organism evidence="3 4">
    <name type="scientific">Myotis myotis</name>
    <name type="common">Greater mouse-eared bat</name>
    <name type="synonym">Vespertilio myotis</name>
    <dbReference type="NCBI Taxonomy" id="51298"/>
    <lineage>
        <taxon>Eukaryota</taxon>
        <taxon>Metazoa</taxon>
        <taxon>Chordata</taxon>
        <taxon>Craniata</taxon>
        <taxon>Vertebrata</taxon>
        <taxon>Euteleostomi</taxon>
        <taxon>Mammalia</taxon>
        <taxon>Eutheria</taxon>
        <taxon>Laurasiatheria</taxon>
        <taxon>Chiroptera</taxon>
        <taxon>Yangochiroptera</taxon>
        <taxon>Vespertilionidae</taxon>
        <taxon>Myotis</taxon>
    </lineage>
</organism>
<dbReference type="AlphaFoldDB" id="A0A7J7Z5N6"/>
<keyword evidence="2" id="KW-0732">Signal</keyword>
<accession>A0A7J7Z5N6</accession>
<gene>
    <name evidence="3" type="ORF">mMyoMyo1_010416</name>
</gene>
<evidence type="ECO:0000256" key="2">
    <source>
        <dbReference type="SAM" id="SignalP"/>
    </source>
</evidence>
<keyword evidence="4" id="KW-1185">Reference proteome</keyword>